<dbReference type="STRING" id="1227549.SAMN05444007_110119"/>
<dbReference type="SUPFAM" id="SSF53056">
    <property type="entry name" value="beta-carbonic anhydrase, cab"/>
    <property type="match status" value="1"/>
</dbReference>
<name>A0A1H7DAV0_9RHOB</name>
<dbReference type="InterPro" id="IPR036874">
    <property type="entry name" value="Carbonic_anhydrase_sf"/>
</dbReference>
<evidence type="ECO:0000313" key="2">
    <source>
        <dbReference type="Proteomes" id="UP000199379"/>
    </source>
</evidence>
<dbReference type="AlphaFoldDB" id="A0A1H7DAV0"/>
<reference evidence="1 2" key="1">
    <citation type="submission" date="2016-10" db="EMBL/GenBank/DDBJ databases">
        <authorList>
            <person name="de Groot N.N."/>
        </authorList>
    </citation>
    <scope>NUCLEOTIDE SEQUENCE [LARGE SCALE GENOMIC DNA]</scope>
    <source>
        <strain evidence="1 2">DSM 29340</strain>
    </source>
</reference>
<dbReference type="GO" id="GO:0008270">
    <property type="term" value="F:zinc ion binding"/>
    <property type="evidence" value="ECO:0007669"/>
    <property type="project" value="InterPro"/>
</dbReference>
<dbReference type="InterPro" id="IPR046871">
    <property type="entry name" value="Pro_CA_2"/>
</dbReference>
<keyword evidence="2" id="KW-1185">Reference proteome</keyword>
<dbReference type="Proteomes" id="UP000199379">
    <property type="component" value="Unassembled WGS sequence"/>
</dbReference>
<dbReference type="Gene3D" id="3.40.1050.10">
    <property type="entry name" value="Carbonic anhydrase"/>
    <property type="match status" value="1"/>
</dbReference>
<dbReference type="EMBL" id="FNYD01000010">
    <property type="protein sequence ID" value="SEJ98826.1"/>
    <property type="molecule type" value="Genomic_DNA"/>
</dbReference>
<proteinExistence type="predicted"/>
<dbReference type="GO" id="GO:0004089">
    <property type="term" value="F:carbonate dehydratase activity"/>
    <property type="evidence" value="ECO:0007669"/>
    <property type="project" value="InterPro"/>
</dbReference>
<organism evidence="1 2">
    <name type="scientific">Cribrihabitans marinus</name>
    <dbReference type="NCBI Taxonomy" id="1227549"/>
    <lineage>
        <taxon>Bacteria</taxon>
        <taxon>Pseudomonadati</taxon>
        <taxon>Pseudomonadota</taxon>
        <taxon>Alphaproteobacteria</taxon>
        <taxon>Rhodobacterales</taxon>
        <taxon>Paracoccaceae</taxon>
        <taxon>Cribrihabitans</taxon>
    </lineage>
</organism>
<sequence>MRRPRFQETEMTLSTKPAIDALPFTCPSQQAEALVLNCMDHRLIGAVADYLDGRGLTGKYDQIVLAGGAVGVMADETAPWAETFWAHVGLARELHGISRIIVIDHRDCGACKAFVGSDCAEDPDHEIAVHTQRMEALADEIRTREPGLKVELLFMDLDGRVETLDQ</sequence>
<dbReference type="Pfam" id="PF20393">
    <property type="entry name" value="Pro_CA_2"/>
    <property type="match status" value="1"/>
</dbReference>
<evidence type="ECO:0008006" key="3">
    <source>
        <dbReference type="Google" id="ProtNLM"/>
    </source>
</evidence>
<protein>
    <recommendedName>
        <fullName evidence="3">Carbonic anhydrase</fullName>
    </recommendedName>
</protein>
<accession>A0A1H7DAV0</accession>
<gene>
    <name evidence="1" type="ORF">SAMN05444007_110119</name>
</gene>
<evidence type="ECO:0000313" key="1">
    <source>
        <dbReference type="EMBL" id="SEJ98826.1"/>
    </source>
</evidence>